<evidence type="ECO:0000256" key="1">
    <source>
        <dbReference type="SAM" id="MobiDB-lite"/>
    </source>
</evidence>
<evidence type="ECO:0000313" key="2">
    <source>
        <dbReference type="EMBL" id="KAK6620066.1"/>
    </source>
</evidence>
<gene>
    <name evidence="2" type="ORF">RUM44_006466</name>
</gene>
<name>A0ABR1AI64_POLSC</name>
<comment type="caution">
    <text evidence="2">The sequence shown here is derived from an EMBL/GenBank/DDBJ whole genome shotgun (WGS) entry which is preliminary data.</text>
</comment>
<dbReference type="SUPFAM" id="SSF53822">
    <property type="entry name" value="Periplasmic binding protein-like I"/>
    <property type="match status" value="1"/>
</dbReference>
<dbReference type="Gene3D" id="3.40.50.2300">
    <property type="match status" value="1"/>
</dbReference>
<feature type="region of interest" description="Disordered" evidence="1">
    <location>
        <begin position="89"/>
        <end position="109"/>
    </location>
</feature>
<dbReference type="Proteomes" id="UP001359485">
    <property type="component" value="Unassembled WGS sequence"/>
</dbReference>
<dbReference type="EMBL" id="JAWJWF010000048">
    <property type="protein sequence ID" value="KAK6620066.1"/>
    <property type="molecule type" value="Genomic_DNA"/>
</dbReference>
<accession>A0ABR1AI64</accession>
<protein>
    <submittedName>
        <fullName evidence="2">Uncharacterized protein</fullName>
    </submittedName>
</protein>
<feature type="region of interest" description="Disordered" evidence="1">
    <location>
        <begin position="1"/>
        <end position="65"/>
    </location>
</feature>
<feature type="compositionally biased region" description="Basic and acidic residues" evidence="1">
    <location>
        <begin position="89"/>
        <end position="107"/>
    </location>
</feature>
<organism evidence="2 3">
    <name type="scientific">Polyplax serrata</name>
    <name type="common">Common mouse louse</name>
    <dbReference type="NCBI Taxonomy" id="468196"/>
    <lineage>
        <taxon>Eukaryota</taxon>
        <taxon>Metazoa</taxon>
        <taxon>Ecdysozoa</taxon>
        <taxon>Arthropoda</taxon>
        <taxon>Hexapoda</taxon>
        <taxon>Insecta</taxon>
        <taxon>Pterygota</taxon>
        <taxon>Neoptera</taxon>
        <taxon>Paraneoptera</taxon>
        <taxon>Psocodea</taxon>
        <taxon>Troctomorpha</taxon>
        <taxon>Phthiraptera</taxon>
        <taxon>Anoplura</taxon>
        <taxon>Polyplacidae</taxon>
        <taxon>Polyplax</taxon>
    </lineage>
</organism>
<keyword evidence="3" id="KW-1185">Reference proteome</keyword>
<proteinExistence type="predicted"/>
<feature type="compositionally biased region" description="Basic and acidic residues" evidence="1">
    <location>
        <begin position="52"/>
        <end position="65"/>
    </location>
</feature>
<feature type="compositionally biased region" description="Polar residues" evidence="1">
    <location>
        <begin position="40"/>
        <end position="49"/>
    </location>
</feature>
<sequence>MQMQEQYGRNVVGGSDRRRRDPVFDDFDGNDGDNNDVEMTLNQTKSSSGVVRCERKKQTSNESNHRQKEFEIFMAAVLLACLPLGREREVSPKTKRQTKDGDADGKNRIVRRGKGMEERFADEDIESLPVKSLYGKRVKEEKGRIGNGGKTSFQGIASFISLATSAGICIAVSEKILRNSKQEDFDRIVERLLTKPNARGVVMFVDEDNTR</sequence>
<reference evidence="2 3" key="1">
    <citation type="submission" date="2023-09" db="EMBL/GenBank/DDBJ databases">
        <title>Genomes of two closely related lineages of the louse Polyplax serrata with different host specificities.</title>
        <authorList>
            <person name="Martinu J."/>
            <person name="Tarabai H."/>
            <person name="Stefka J."/>
            <person name="Hypsa V."/>
        </authorList>
    </citation>
    <scope>NUCLEOTIDE SEQUENCE [LARGE SCALE GENOMIC DNA]</scope>
    <source>
        <strain evidence="2">98ZLc_SE</strain>
    </source>
</reference>
<evidence type="ECO:0000313" key="3">
    <source>
        <dbReference type="Proteomes" id="UP001359485"/>
    </source>
</evidence>
<feature type="compositionally biased region" description="Acidic residues" evidence="1">
    <location>
        <begin position="24"/>
        <end position="36"/>
    </location>
</feature>
<dbReference type="InterPro" id="IPR028082">
    <property type="entry name" value="Peripla_BP_I"/>
</dbReference>